<evidence type="ECO:0000256" key="1">
    <source>
        <dbReference type="SAM" id="MobiDB-lite"/>
    </source>
</evidence>
<evidence type="ECO:0000313" key="3">
    <source>
        <dbReference type="Proteomes" id="UP001589575"/>
    </source>
</evidence>
<dbReference type="Proteomes" id="UP001589575">
    <property type="component" value="Unassembled WGS sequence"/>
</dbReference>
<gene>
    <name evidence="2" type="ORF">ACFFX0_31985</name>
</gene>
<comment type="caution">
    <text evidence="2">The sequence shown here is derived from an EMBL/GenBank/DDBJ whole genome shotgun (WGS) entry which is preliminary data.</text>
</comment>
<name>A0ABV5G9C1_9MICC</name>
<reference evidence="2 3" key="1">
    <citation type="submission" date="2024-09" db="EMBL/GenBank/DDBJ databases">
        <authorList>
            <person name="Sun Q."/>
            <person name="Mori K."/>
        </authorList>
    </citation>
    <scope>NUCLEOTIDE SEQUENCE [LARGE SCALE GENOMIC DNA]</scope>
    <source>
        <strain evidence="2 3">CCM 7609</strain>
    </source>
</reference>
<evidence type="ECO:0000313" key="2">
    <source>
        <dbReference type="EMBL" id="MFB9075535.1"/>
    </source>
</evidence>
<keyword evidence="3" id="KW-1185">Reference proteome</keyword>
<sequence>MVRIVPQHHPFHDQHEGAVQAQQGGDQQHPGRAEGPGVPAQGASCLSAGGNVCGRIHGSIVGRWPAPLGVPSSVLVPM</sequence>
<dbReference type="EMBL" id="JBHMFI010000023">
    <property type="protein sequence ID" value="MFB9075535.1"/>
    <property type="molecule type" value="Genomic_DNA"/>
</dbReference>
<organism evidence="2 3">
    <name type="scientific">Citricoccus parietis</name>
    <dbReference type="NCBI Taxonomy" id="592307"/>
    <lineage>
        <taxon>Bacteria</taxon>
        <taxon>Bacillati</taxon>
        <taxon>Actinomycetota</taxon>
        <taxon>Actinomycetes</taxon>
        <taxon>Micrococcales</taxon>
        <taxon>Micrococcaceae</taxon>
        <taxon>Citricoccus</taxon>
    </lineage>
</organism>
<feature type="region of interest" description="Disordered" evidence="1">
    <location>
        <begin position="1"/>
        <end position="44"/>
    </location>
</feature>
<accession>A0ABV5G9C1</accession>
<proteinExistence type="predicted"/>
<protein>
    <submittedName>
        <fullName evidence="2">Uncharacterized protein</fullName>
    </submittedName>
</protein>
<feature type="compositionally biased region" description="Low complexity" evidence="1">
    <location>
        <begin position="17"/>
        <end position="28"/>
    </location>
</feature>